<keyword evidence="2" id="KW-1185">Reference proteome</keyword>
<protein>
    <submittedName>
        <fullName evidence="1">Uncharacterized protein</fullName>
    </submittedName>
</protein>
<accession>A0A4R9JT19</accession>
<comment type="caution">
    <text evidence="1">The sequence shown here is derived from an EMBL/GenBank/DDBJ whole genome shotgun (WGS) entry which is preliminary data.</text>
</comment>
<sequence length="178" mass="20002">MHFRFPKGYFSHFWNGMQNPKQSLIALILTVCFMSHVSPVFAEAKKKKSEPSNASYVLLESLGTVAAQGLYLTYMAIGSLSDGFVSQSYDKDTTKTIMTSYVNLSTVCKNQLGKLLREGELSNEDKQIIKNIETTYGYLILQGQAILDFIDTGDTNHLNAFETNRKEAGRRIDKLLNL</sequence>
<gene>
    <name evidence="1" type="ORF">EHQ58_18265</name>
</gene>
<dbReference type="EMBL" id="RQGD01000047">
    <property type="protein sequence ID" value="TGL55872.1"/>
    <property type="molecule type" value="Genomic_DNA"/>
</dbReference>
<dbReference type="Proteomes" id="UP000297693">
    <property type="component" value="Unassembled WGS sequence"/>
</dbReference>
<name>A0A4R9JT19_9LEPT</name>
<organism evidence="1 2">
    <name type="scientific">Leptospira ognonensis</name>
    <dbReference type="NCBI Taxonomy" id="2484945"/>
    <lineage>
        <taxon>Bacteria</taxon>
        <taxon>Pseudomonadati</taxon>
        <taxon>Spirochaetota</taxon>
        <taxon>Spirochaetia</taxon>
        <taxon>Leptospirales</taxon>
        <taxon>Leptospiraceae</taxon>
        <taxon>Leptospira</taxon>
    </lineage>
</organism>
<evidence type="ECO:0000313" key="1">
    <source>
        <dbReference type="EMBL" id="TGL55872.1"/>
    </source>
</evidence>
<evidence type="ECO:0000313" key="2">
    <source>
        <dbReference type="Proteomes" id="UP000297693"/>
    </source>
</evidence>
<dbReference type="OrthoDB" id="328868at2"/>
<dbReference type="RefSeq" id="WP_135625511.1">
    <property type="nucleotide sequence ID" value="NZ_RQGD01000047.1"/>
</dbReference>
<proteinExistence type="predicted"/>
<reference evidence="1" key="1">
    <citation type="journal article" date="2019" name="PLoS Negl. Trop. Dis.">
        <title>Revisiting the worldwide diversity of Leptospira species in the environment.</title>
        <authorList>
            <person name="Vincent A.T."/>
            <person name="Schiettekatte O."/>
            <person name="Bourhy P."/>
            <person name="Veyrier F.J."/>
            <person name="Picardeau M."/>
        </authorList>
    </citation>
    <scope>NUCLEOTIDE SEQUENCE [LARGE SCALE GENOMIC DNA]</scope>
    <source>
        <strain evidence="1">201702476</strain>
    </source>
</reference>
<dbReference type="AlphaFoldDB" id="A0A4R9JT19"/>